<organism evidence="5 6">
    <name type="scientific">Pediococcus argentinicus</name>
    <dbReference type="NCBI Taxonomy" id="480391"/>
    <lineage>
        <taxon>Bacteria</taxon>
        <taxon>Bacillati</taxon>
        <taxon>Bacillota</taxon>
        <taxon>Bacilli</taxon>
        <taxon>Lactobacillales</taxon>
        <taxon>Lactobacillaceae</taxon>
        <taxon>Pediococcus</taxon>
    </lineage>
</organism>
<dbReference type="OrthoDB" id="2082007at2"/>
<evidence type="ECO:0000313" key="6">
    <source>
        <dbReference type="Proteomes" id="UP000051249"/>
    </source>
</evidence>
<evidence type="ECO:0000256" key="1">
    <source>
        <dbReference type="ARBA" id="ARBA00093462"/>
    </source>
</evidence>
<evidence type="ECO:0000256" key="2">
    <source>
        <dbReference type="SAM" id="MobiDB-lite"/>
    </source>
</evidence>
<dbReference type="AlphaFoldDB" id="A0A0R2NHT1"/>
<dbReference type="InterPro" id="IPR006343">
    <property type="entry name" value="DnaB/C_C"/>
</dbReference>
<proteinExistence type="inferred from homology"/>
<feature type="compositionally biased region" description="Basic residues" evidence="2">
    <location>
        <begin position="450"/>
        <end position="459"/>
    </location>
</feature>
<evidence type="ECO:0000313" key="5">
    <source>
        <dbReference type="EMBL" id="KRO25353.1"/>
    </source>
</evidence>
<comment type="similarity">
    <text evidence="1">Belongs to the DnaB/DnaD family.</text>
</comment>
<keyword evidence="6" id="KW-1185">Reference proteome</keyword>
<protein>
    <submittedName>
        <fullName evidence="5">Replication initiation and membrane attachment protein</fullName>
    </submittedName>
</protein>
<dbReference type="EMBL" id="JQCQ01000011">
    <property type="protein sequence ID" value="KRO25353.1"/>
    <property type="molecule type" value="Genomic_DNA"/>
</dbReference>
<dbReference type="Proteomes" id="UP000051249">
    <property type="component" value="Unassembled WGS sequence"/>
</dbReference>
<evidence type="ECO:0000259" key="3">
    <source>
        <dbReference type="Pfam" id="PF07261"/>
    </source>
</evidence>
<feature type="region of interest" description="Disordered" evidence="2">
    <location>
        <begin position="420"/>
        <end position="459"/>
    </location>
</feature>
<name>A0A0R2NHT1_9LACO</name>
<reference evidence="5 6" key="1">
    <citation type="journal article" date="2015" name="Genome Announc.">
        <title>Expanding the biotechnology potential of lactobacilli through comparative genomics of 213 strains and associated genera.</title>
        <authorList>
            <person name="Sun Z."/>
            <person name="Harris H.M."/>
            <person name="McCann A."/>
            <person name="Guo C."/>
            <person name="Argimon S."/>
            <person name="Zhang W."/>
            <person name="Yang X."/>
            <person name="Jeffery I.B."/>
            <person name="Cooney J.C."/>
            <person name="Kagawa T.F."/>
            <person name="Liu W."/>
            <person name="Song Y."/>
            <person name="Salvetti E."/>
            <person name="Wrobel A."/>
            <person name="Rasinkangas P."/>
            <person name="Parkhill J."/>
            <person name="Rea M.C."/>
            <person name="O'Sullivan O."/>
            <person name="Ritari J."/>
            <person name="Douillard F.P."/>
            <person name="Paul Ross R."/>
            <person name="Yang R."/>
            <person name="Briner A.E."/>
            <person name="Felis G.E."/>
            <person name="de Vos W.M."/>
            <person name="Barrangou R."/>
            <person name="Klaenhammer T.R."/>
            <person name="Caufield P.W."/>
            <person name="Cui Y."/>
            <person name="Zhang H."/>
            <person name="O'Toole P.W."/>
        </authorList>
    </citation>
    <scope>NUCLEOTIDE SEQUENCE [LARGE SCALE GENOMIC DNA]</scope>
    <source>
        <strain evidence="5 6">DSM 23026</strain>
    </source>
</reference>
<gene>
    <name evidence="5" type="ORF">IV88_GL000190</name>
</gene>
<dbReference type="PATRIC" id="fig|480391.4.peg.193"/>
<accession>A0A0R2NHT1</accession>
<evidence type="ECO:0000259" key="4">
    <source>
        <dbReference type="Pfam" id="PF25888"/>
    </source>
</evidence>
<sequence>MSMTFDSLAPNDKFVVTSQRGISDIERQSLTVLYRPLMSSDAYSLLNSLWSIAEQGQFVSEQYNHIRLLNWLGIDIKAINTARSYLEALGLLDTYVDTTNRINQFIYELKIPKTPQDFFTSDLLATILLGVVGNDTFDELVSQFKSKRIPTDGYTNVSAKLDDIFSMDSVSNNLSKVKQSQQSFDNSNSSSDESMSELNQQFDFGLLRNLLSKSYLNLDDLVANEHLIQVEQTVYGISETQMAEIINSATNFETNRIDTDLLKQLIAQRFDLKVKQQGNAKSDLEEQPVQPSVDDTGLTAVENEIMKACYAYNPSDFLQSIKSEVGGYPTSSEKRVLESVVSYGVLPISVINFLIYYVLVDQERPTLNKNFVDAIANDWSKRNIKTPEGALKQIKQRIEKQQTRRQQTYKKTVIKKETLPDWADSSSSKKESTAKQATVQNSELDDKLSKLRKTHKKEG</sequence>
<comment type="caution">
    <text evidence="5">The sequence shown here is derived from an EMBL/GenBank/DDBJ whole genome shotgun (WGS) entry which is preliminary data.</text>
</comment>
<feature type="domain" description="Replicative helicase loading/DNA remodeling protein DnaB N-terminal winged helix" evidence="4">
    <location>
        <begin position="9"/>
        <end position="267"/>
    </location>
</feature>
<dbReference type="Pfam" id="PF07261">
    <property type="entry name" value="DnaB_2"/>
    <property type="match status" value="1"/>
</dbReference>
<feature type="domain" description="DnaB/C C-terminal" evidence="3">
    <location>
        <begin position="319"/>
        <end position="393"/>
    </location>
</feature>
<dbReference type="InterPro" id="IPR058660">
    <property type="entry name" value="WHD_DnaB"/>
</dbReference>
<dbReference type="Pfam" id="PF25888">
    <property type="entry name" value="WHD_DnaB"/>
    <property type="match status" value="1"/>
</dbReference>
<dbReference type="RefSeq" id="WP_057798946.1">
    <property type="nucleotide sequence ID" value="NZ_BJZZ01000010.1"/>
</dbReference>